<comment type="similarity">
    <text evidence="2 10 11">Belongs to the TonB-dependent receptor family.</text>
</comment>
<feature type="domain" description="TonB-dependent receptor-like beta-barrel" evidence="12">
    <location>
        <begin position="277"/>
        <end position="696"/>
    </location>
</feature>
<keyword evidence="6 11" id="KW-0798">TonB box</keyword>
<evidence type="ECO:0000259" key="13">
    <source>
        <dbReference type="Pfam" id="PF07715"/>
    </source>
</evidence>
<dbReference type="Gene3D" id="2.40.170.20">
    <property type="entry name" value="TonB-dependent receptor, beta-barrel domain"/>
    <property type="match status" value="1"/>
</dbReference>
<evidence type="ECO:0000256" key="9">
    <source>
        <dbReference type="ARBA" id="ARBA00023237"/>
    </source>
</evidence>
<reference evidence="14" key="1">
    <citation type="submission" date="2023-07" db="EMBL/GenBank/DDBJ databases">
        <title>Genomic Encyclopedia of Type Strains, Phase IV (KMG-IV): sequencing the most valuable type-strain genomes for metagenomic binning, comparative biology and taxonomic classification.</title>
        <authorList>
            <person name="Goeker M."/>
        </authorList>
    </citation>
    <scope>NUCLEOTIDE SEQUENCE</scope>
    <source>
        <strain evidence="14">DSM 19569</strain>
    </source>
</reference>
<dbReference type="Proteomes" id="UP001223420">
    <property type="component" value="Unassembled WGS sequence"/>
</dbReference>
<protein>
    <submittedName>
        <fullName evidence="14">Iron complex outermembrane receptor protein</fullName>
    </submittedName>
</protein>
<dbReference type="SUPFAM" id="SSF56935">
    <property type="entry name" value="Porins"/>
    <property type="match status" value="1"/>
</dbReference>
<evidence type="ECO:0000256" key="6">
    <source>
        <dbReference type="ARBA" id="ARBA00023077"/>
    </source>
</evidence>
<organism evidence="14 15">
    <name type="scientific">Methylobacterium brachiatum</name>
    <dbReference type="NCBI Taxonomy" id="269660"/>
    <lineage>
        <taxon>Bacteria</taxon>
        <taxon>Pseudomonadati</taxon>
        <taxon>Pseudomonadota</taxon>
        <taxon>Alphaproteobacteria</taxon>
        <taxon>Hyphomicrobiales</taxon>
        <taxon>Methylobacteriaceae</taxon>
        <taxon>Methylobacterium</taxon>
    </lineage>
</organism>
<keyword evidence="5 10" id="KW-0812">Transmembrane</keyword>
<comment type="caution">
    <text evidence="14">The sequence shown here is derived from an EMBL/GenBank/DDBJ whole genome shotgun (WGS) entry which is preliminary data.</text>
</comment>
<evidence type="ECO:0000256" key="1">
    <source>
        <dbReference type="ARBA" id="ARBA00004571"/>
    </source>
</evidence>
<evidence type="ECO:0000256" key="11">
    <source>
        <dbReference type="RuleBase" id="RU003357"/>
    </source>
</evidence>
<keyword evidence="8 14" id="KW-0675">Receptor</keyword>
<evidence type="ECO:0000256" key="8">
    <source>
        <dbReference type="ARBA" id="ARBA00023170"/>
    </source>
</evidence>
<keyword evidence="7 10" id="KW-0472">Membrane</keyword>
<comment type="subcellular location">
    <subcellularLocation>
        <location evidence="1 10">Cell outer membrane</location>
        <topology evidence="1 10">Multi-pass membrane protein</topology>
    </subcellularLocation>
</comment>
<evidence type="ECO:0000259" key="12">
    <source>
        <dbReference type="Pfam" id="PF00593"/>
    </source>
</evidence>
<dbReference type="PANTHER" id="PTHR32552">
    <property type="entry name" value="FERRICHROME IRON RECEPTOR-RELATED"/>
    <property type="match status" value="1"/>
</dbReference>
<evidence type="ECO:0000313" key="15">
    <source>
        <dbReference type="Proteomes" id="UP001223420"/>
    </source>
</evidence>
<evidence type="ECO:0000313" key="14">
    <source>
        <dbReference type="EMBL" id="MDQ0544667.1"/>
    </source>
</evidence>
<evidence type="ECO:0000256" key="3">
    <source>
        <dbReference type="ARBA" id="ARBA00022448"/>
    </source>
</evidence>
<keyword evidence="4 10" id="KW-1134">Transmembrane beta strand</keyword>
<dbReference type="CDD" id="cd01347">
    <property type="entry name" value="ligand_gated_channel"/>
    <property type="match status" value="1"/>
</dbReference>
<dbReference type="Gene3D" id="2.170.130.10">
    <property type="entry name" value="TonB-dependent receptor, plug domain"/>
    <property type="match status" value="1"/>
</dbReference>
<accession>A0AAJ1TWH1</accession>
<dbReference type="Pfam" id="PF00593">
    <property type="entry name" value="TonB_dep_Rec_b-barrel"/>
    <property type="match status" value="1"/>
</dbReference>
<feature type="domain" description="TonB-dependent receptor plug" evidence="13">
    <location>
        <begin position="84"/>
        <end position="183"/>
    </location>
</feature>
<keyword evidence="3 10" id="KW-0813">Transport</keyword>
<dbReference type="InterPro" id="IPR010105">
    <property type="entry name" value="TonB_sidphr_rcpt"/>
</dbReference>
<dbReference type="Pfam" id="PF07715">
    <property type="entry name" value="Plug"/>
    <property type="match status" value="1"/>
</dbReference>
<evidence type="ECO:0000256" key="4">
    <source>
        <dbReference type="ARBA" id="ARBA00022452"/>
    </source>
</evidence>
<sequence length="728" mass="77211">MGMMRSGRCVPLFRGSPAILSAGVLILVTAGTARAEDVRPGSTVQLEELSVESTGAARGIVPAYAGGQVAQGGRVGLLGNTEAKKSPFSITSYTDTFVRDQQARTVSEALSRDPSVRATQTTGAPFDSFSIRGFPSGEGTSSEIAFDGIYGVAPSFRVFTDYAERIEVLKGPSAALSGVSPNGAVGGVVNVVPKRAGEDLTRLTLDYGSVARGGGQLDIARRFGPGREWGARVVGSLHGGDTPFARQSETTGVGALALDYQGERFRGWLYLLAQNDRFDAPLRPFQLRTGVPVPRAPDGRLNLTQSWEYSDIDDRGALLRLEYDLTDAVTLFADAGGAQTEVQRYFQSAPTILNARGDTTSTPQFYAMGIARSTVDGGARARFDTGAIHHALVVQASTYDEDTARQFPAGRGAYLSNIYAPRPAAYIPPPITAGRPRLSDSTLSGVSVADTLSALDEHILLTVGVRRQRVEAHNYLANVGTLSSAYDKSATTPVVGLVIRPWDAVSLYANSIEGLSRGDVAPLAASNAGAILAPYVAHQIEAGVKLDLGRIGATFSAFRITRPNGEANPITRSFAQTGEQRISGLEFSVYGEITPELRVLGGLSLLDGVLTRTATAANLGHVPVGVPDVQLNLGAEWDLPGLPGLTVDGAVIYTGRQFIDLANTQALPDWARLDLGLRYATVIDGRRTTFRANVLNATGTRYWTGVASFGTFFQGGPRTYLLSMSVDL</sequence>
<name>A0AAJ1TWH1_9HYPH</name>
<dbReference type="NCBIfam" id="TIGR01783">
    <property type="entry name" value="TonB-siderophor"/>
    <property type="match status" value="1"/>
</dbReference>
<gene>
    <name evidence="14" type="ORF">QO001_003603</name>
</gene>
<evidence type="ECO:0000256" key="7">
    <source>
        <dbReference type="ARBA" id="ARBA00023136"/>
    </source>
</evidence>
<dbReference type="InterPro" id="IPR000531">
    <property type="entry name" value="Beta-barrel_TonB"/>
</dbReference>
<dbReference type="GO" id="GO:0009279">
    <property type="term" value="C:cell outer membrane"/>
    <property type="evidence" value="ECO:0007669"/>
    <property type="project" value="UniProtKB-SubCell"/>
</dbReference>
<keyword evidence="9 10" id="KW-0998">Cell outer membrane</keyword>
<dbReference type="GO" id="GO:0038023">
    <property type="term" value="F:signaling receptor activity"/>
    <property type="evidence" value="ECO:0007669"/>
    <property type="project" value="InterPro"/>
</dbReference>
<dbReference type="InterPro" id="IPR036942">
    <property type="entry name" value="Beta-barrel_TonB_sf"/>
</dbReference>
<dbReference type="GO" id="GO:0015344">
    <property type="term" value="F:siderophore uptake transmembrane transporter activity"/>
    <property type="evidence" value="ECO:0007669"/>
    <property type="project" value="TreeGrafter"/>
</dbReference>
<dbReference type="InterPro" id="IPR039426">
    <property type="entry name" value="TonB-dep_rcpt-like"/>
</dbReference>
<dbReference type="RefSeq" id="WP_230365565.1">
    <property type="nucleotide sequence ID" value="NZ_JAJALK010000002.1"/>
</dbReference>
<dbReference type="EMBL" id="JAUSWL010000006">
    <property type="protein sequence ID" value="MDQ0544667.1"/>
    <property type="molecule type" value="Genomic_DNA"/>
</dbReference>
<dbReference type="InterPro" id="IPR012910">
    <property type="entry name" value="Plug_dom"/>
</dbReference>
<dbReference type="PANTHER" id="PTHR32552:SF82">
    <property type="entry name" value="FCUA PROTEIN"/>
    <property type="match status" value="1"/>
</dbReference>
<evidence type="ECO:0000256" key="5">
    <source>
        <dbReference type="ARBA" id="ARBA00022692"/>
    </source>
</evidence>
<dbReference type="PROSITE" id="PS52016">
    <property type="entry name" value="TONB_DEPENDENT_REC_3"/>
    <property type="match status" value="1"/>
</dbReference>
<evidence type="ECO:0000256" key="2">
    <source>
        <dbReference type="ARBA" id="ARBA00009810"/>
    </source>
</evidence>
<dbReference type="InterPro" id="IPR037066">
    <property type="entry name" value="Plug_dom_sf"/>
</dbReference>
<proteinExistence type="inferred from homology"/>
<dbReference type="GO" id="GO:0015891">
    <property type="term" value="P:siderophore transport"/>
    <property type="evidence" value="ECO:0007669"/>
    <property type="project" value="InterPro"/>
</dbReference>
<evidence type="ECO:0000256" key="10">
    <source>
        <dbReference type="PROSITE-ProRule" id="PRU01360"/>
    </source>
</evidence>
<dbReference type="AlphaFoldDB" id="A0AAJ1TWH1"/>